<dbReference type="GO" id="GO:0005634">
    <property type="term" value="C:nucleus"/>
    <property type="evidence" value="ECO:0007669"/>
    <property type="project" value="UniProtKB-SubCell"/>
</dbReference>
<dbReference type="Pfam" id="PF13359">
    <property type="entry name" value="DDE_Tnp_4"/>
    <property type="match status" value="1"/>
</dbReference>
<dbReference type="InterPro" id="IPR027806">
    <property type="entry name" value="HARBI1_dom"/>
</dbReference>
<keyword evidence="13" id="KW-1185">Reference proteome</keyword>
<keyword evidence="7" id="KW-0539">Nucleus</keyword>
<keyword evidence="5" id="KW-0479">Metal-binding</keyword>
<dbReference type="Proteomes" id="UP000324748">
    <property type="component" value="Unassembled WGS sequence"/>
</dbReference>
<evidence type="ECO:0000256" key="6">
    <source>
        <dbReference type="ARBA" id="ARBA00022801"/>
    </source>
</evidence>
<feature type="region of interest" description="Disordered" evidence="8">
    <location>
        <begin position="372"/>
        <end position="392"/>
    </location>
</feature>
<evidence type="ECO:0000256" key="1">
    <source>
        <dbReference type="ARBA" id="ARBA00001968"/>
    </source>
</evidence>
<dbReference type="AlphaFoldDB" id="A0A5B0MTX3"/>
<comment type="similarity">
    <text evidence="3">Belongs to the HARBI1 family.</text>
</comment>
<feature type="domain" description="DUF8040" evidence="10">
    <location>
        <begin position="55"/>
        <end position="150"/>
    </location>
</feature>
<evidence type="ECO:0000256" key="3">
    <source>
        <dbReference type="ARBA" id="ARBA00006958"/>
    </source>
</evidence>
<feature type="domain" description="DDE Tnp4" evidence="9">
    <location>
        <begin position="187"/>
        <end position="345"/>
    </location>
</feature>
<evidence type="ECO:0000313" key="11">
    <source>
        <dbReference type="EMBL" id="KAA1065574.1"/>
    </source>
</evidence>
<dbReference type="PANTHER" id="PTHR22930:SF259">
    <property type="entry name" value="OS08G0106900 PROTEIN"/>
    <property type="match status" value="1"/>
</dbReference>
<gene>
    <name evidence="11" type="ORF">PGT21_050335</name>
    <name evidence="12" type="ORF">PGTUg99_050071</name>
</gene>
<reference evidence="13 14" key="1">
    <citation type="submission" date="2019-05" db="EMBL/GenBank/DDBJ databases">
        <title>Emergence of the Ug99 lineage of the wheat stem rust pathogen through somatic hybridization.</title>
        <authorList>
            <person name="Li F."/>
            <person name="Upadhyaya N.M."/>
            <person name="Sperschneider J."/>
            <person name="Matny O."/>
            <person name="Nguyen-Phuc H."/>
            <person name="Mago R."/>
            <person name="Raley C."/>
            <person name="Miller M.E."/>
            <person name="Silverstein K.A.T."/>
            <person name="Henningsen E."/>
            <person name="Hirsch C.D."/>
            <person name="Visser B."/>
            <person name="Pretorius Z.A."/>
            <person name="Steffenson B.J."/>
            <person name="Schwessinger B."/>
            <person name="Dodds P.N."/>
            <person name="Figueroa M."/>
        </authorList>
    </citation>
    <scope>NUCLEOTIDE SEQUENCE [LARGE SCALE GENOMIC DNA]</scope>
    <source>
        <strain evidence="11">21-0</strain>
        <strain evidence="12 14">Ug99</strain>
    </source>
</reference>
<dbReference type="Proteomes" id="UP000325313">
    <property type="component" value="Unassembled WGS sequence"/>
</dbReference>
<dbReference type="InterPro" id="IPR045249">
    <property type="entry name" value="HARBI1-like"/>
</dbReference>
<dbReference type="GO" id="GO:0016787">
    <property type="term" value="F:hydrolase activity"/>
    <property type="evidence" value="ECO:0007669"/>
    <property type="project" value="UniProtKB-KW"/>
</dbReference>
<comment type="cofactor">
    <cofactor evidence="1">
        <name>a divalent metal cation</name>
        <dbReference type="ChEBI" id="CHEBI:60240"/>
    </cofactor>
</comment>
<evidence type="ECO:0000256" key="4">
    <source>
        <dbReference type="ARBA" id="ARBA00022722"/>
    </source>
</evidence>
<accession>A0A5B0MTX3</accession>
<dbReference type="GO" id="GO:0046872">
    <property type="term" value="F:metal ion binding"/>
    <property type="evidence" value="ECO:0007669"/>
    <property type="project" value="UniProtKB-KW"/>
</dbReference>
<evidence type="ECO:0000313" key="14">
    <source>
        <dbReference type="Proteomes" id="UP000325313"/>
    </source>
</evidence>
<dbReference type="PANTHER" id="PTHR22930">
    <property type="match status" value="1"/>
</dbReference>
<dbReference type="GO" id="GO:0004518">
    <property type="term" value="F:nuclease activity"/>
    <property type="evidence" value="ECO:0007669"/>
    <property type="project" value="UniProtKB-KW"/>
</dbReference>
<dbReference type="EMBL" id="VSWC01000196">
    <property type="protein sequence ID" value="KAA1065574.1"/>
    <property type="molecule type" value="Genomic_DNA"/>
</dbReference>
<dbReference type="OrthoDB" id="2505551at2759"/>
<evidence type="ECO:0000259" key="10">
    <source>
        <dbReference type="Pfam" id="PF26138"/>
    </source>
</evidence>
<dbReference type="InterPro" id="IPR058353">
    <property type="entry name" value="DUF8040"/>
</dbReference>
<name>A0A5B0MTX3_PUCGR</name>
<comment type="subcellular location">
    <subcellularLocation>
        <location evidence="2">Nucleus</location>
    </subcellularLocation>
</comment>
<keyword evidence="6" id="KW-0378">Hydrolase</keyword>
<evidence type="ECO:0000256" key="2">
    <source>
        <dbReference type="ARBA" id="ARBA00004123"/>
    </source>
</evidence>
<organism evidence="12 14">
    <name type="scientific">Puccinia graminis f. sp. tritici</name>
    <dbReference type="NCBI Taxonomy" id="56615"/>
    <lineage>
        <taxon>Eukaryota</taxon>
        <taxon>Fungi</taxon>
        <taxon>Dikarya</taxon>
        <taxon>Basidiomycota</taxon>
        <taxon>Pucciniomycotina</taxon>
        <taxon>Pucciniomycetes</taxon>
        <taxon>Pucciniales</taxon>
        <taxon>Pucciniaceae</taxon>
        <taxon>Puccinia</taxon>
    </lineage>
</organism>
<evidence type="ECO:0000256" key="7">
    <source>
        <dbReference type="ARBA" id="ARBA00023242"/>
    </source>
</evidence>
<dbReference type="EMBL" id="VDEP01000443">
    <property type="protein sequence ID" value="KAA1079992.1"/>
    <property type="molecule type" value="Genomic_DNA"/>
</dbReference>
<sequence>MTSFPPAPQRDLSSIQIHSRFQEQQLRVMIKLLIIIVILATLYEWSKSFKSPYNNSSLPGARYVEFILRGNRSRCRTMFRLNNDTFELLAQKLSHLDFHPASRALAMEEQLAIFMYIVGQATTNRQAQDRFQHSGETILRVFHHVMGLILQLAPMYIKTARPNVTHPSIFDNPKFSPFFDACLGAFDGVHVPAKVPEALAGPYRNRKGFLSQNVLAVVDFNMRFTYMCAGWEGSAHDARVLAHARSTDFVIPTGSFYLANVGYSLSHGVLVPYRGVRYHLREQAAANQRPSNKEELFNLRHSSLRNVVGRTFGAWKKQFPILTHPLEYSIETQHDLVFALGVIHNFVINHSEAAGDDFFEFDPTELAAALDASDGNNLTPGEPMQLTNRDKEELRQWRDKIAEQMWEQYQAVQRSRQVRTSRARHRRAFQLATDLE</sequence>
<evidence type="ECO:0000256" key="5">
    <source>
        <dbReference type="ARBA" id="ARBA00022723"/>
    </source>
</evidence>
<evidence type="ECO:0000256" key="8">
    <source>
        <dbReference type="SAM" id="MobiDB-lite"/>
    </source>
</evidence>
<evidence type="ECO:0000313" key="13">
    <source>
        <dbReference type="Proteomes" id="UP000324748"/>
    </source>
</evidence>
<evidence type="ECO:0000259" key="9">
    <source>
        <dbReference type="Pfam" id="PF13359"/>
    </source>
</evidence>
<protein>
    <submittedName>
        <fullName evidence="12">Uncharacterized protein</fullName>
    </submittedName>
</protein>
<evidence type="ECO:0000313" key="12">
    <source>
        <dbReference type="EMBL" id="KAA1079992.1"/>
    </source>
</evidence>
<dbReference type="Pfam" id="PF26138">
    <property type="entry name" value="DUF8040"/>
    <property type="match status" value="1"/>
</dbReference>
<keyword evidence="4" id="KW-0540">Nuclease</keyword>
<proteinExistence type="inferred from homology"/>
<comment type="caution">
    <text evidence="12">The sequence shown here is derived from an EMBL/GenBank/DDBJ whole genome shotgun (WGS) entry which is preliminary data.</text>
</comment>